<dbReference type="GO" id="GO:0031418">
    <property type="term" value="F:L-ascorbic acid binding"/>
    <property type="evidence" value="ECO:0007669"/>
    <property type="project" value="UniProtKB-KW"/>
</dbReference>
<dbReference type="RefSeq" id="XP_057427446.1">
    <property type="nucleotide sequence ID" value="XM_057571463.1"/>
</dbReference>
<protein>
    <recommendedName>
        <fullName evidence="6">Fe2OG dioxygenase domain-containing protein</fullName>
    </recommendedName>
</protein>
<dbReference type="InterPro" id="IPR044861">
    <property type="entry name" value="IPNS-like_FE2OG_OXY"/>
</dbReference>
<evidence type="ECO:0000259" key="6">
    <source>
        <dbReference type="PROSITE" id="PS51471"/>
    </source>
</evidence>
<evidence type="ECO:0000313" key="7">
    <source>
        <dbReference type="EMBL" id="AFK41367.1"/>
    </source>
</evidence>
<dbReference type="InterPro" id="IPR026992">
    <property type="entry name" value="DIOX_N"/>
</dbReference>
<dbReference type="EMBL" id="BT141573">
    <property type="protein sequence ID" value="AFK41367.1"/>
    <property type="molecule type" value="mRNA"/>
</dbReference>
<dbReference type="InterPro" id="IPR050295">
    <property type="entry name" value="Plant_2OG-oxidoreductases"/>
</dbReference>
<comment type="similarity">
    <text evidence="1 5">Belongs to the iron/ascorbate-dependent oxidoreductase family.</text>
</comment>
<evidence type="ECO:0000256" key="3">
    <source>
        <dbReference type="ARBA" id="ARBA00022896"/>
    </source>
</evidence>
<keyword evidence="5" id="KW-0560">Oxidoreductase</keyword>
<sequence length="241" mass="27244">MQIAREFFELPTEEKASLYSEDPIQSCRLYTSIDHANEDVHYWRDTLRHHSHPLQEHIQNWPHKPTRYRDVMGSYSVKVRKLGLMLLDLICTGLGLDSGYFNDELSSGQMMAINHYPPCPDPSLTLGLPKHSDGNLITLLYQVDNHGLQVLKDGQWFGLEPLPNALVVNISHMLQIISNGKLTSADHRVVTNKRVARTTIACFIHPSHDCQNEPAKALVDMMIRIPLCTSLLNTKASIVAL</sequence>
<name>I3SM75_LOTJA</name>
<dbReference type="PROSITE" id="PS51471">
    <property type="entry name" value="FE2OG_OXY"/>
    <property type="match status" value="1"/>
</dbReference>
<dbReference type="SUPFAM" id="SSF51197">
    <property type="entry name" value="Clavaminate synthase-like"/>
    <property type="match status" value="1"/>
</dbReference>
<dbReference type="GO" id="GO:0046872">
    <property type="term" value="F:metal ion binding"/>
    <property type="evidence" value="ECO:0007669"/>
    <property type="project" value="UniProtKB-KW"/>
</dbReference>
<evidence type="ECO:0000256" key="5">
    <source>
        <dbReference type="RuleBase" id="RU003682"/>
    </source>
</evidence>
<evidence type="ECO:0000256" key="2">
    <source>
        <dbReference type="ARBA" id="ARBA00022723"/>
    </source>
</evidence>
<keyword evidence="4 5" id="KW-0408">Iron</keyword>
<dbReference type="Gene3D" id="2.60.120.330">
    <property type="entry name" value="B-lactam Antibiotic, Isopenicillin N Synthase, Chain"/>
    <property type="match status" value="1"/>
</dbReference>
<dbReference type="PANTHER" id="PTHR47991">
    <property type="entry name" value="OXOGLUTARATE/IRON-DEPENDENT DIOXYGENASE"/>
    <property type="match status" value="1"/>
</dbReference>
<dbReference type="Pfam" id="PF14226">
    <property type="entry name" value="DIOX_N"/>
    <property type="match status" value="1"/>
</dbReference>
<dbReference type="InterPro" id="IPR027443">
    <property type="entry name" value="IPNS-like_sf"/>
</dbReference>
<keyword evidence="2 5" id="KW-0479">Metal-binding</keyword>
<evidence type="ECO:0000256" key="1">
    <source>
        <dbReference type="ARBA" id="ARBA00008056"/>
    </source>
</evidence>
<accession>I3SM75</accession>
<dbReference type="GeneID" id="130720766"/>
<evidence type="ECO:0000256" key="4">
    <source>
        <dbReference type="ARBA" id="ARBA00023004"/>
    </source>
</evidence>
<keyword evidence="3" id="KW-0847">Vitamin C</keyword>
<feature type="domain" description="Fe2OG dioxygenase" evidence="6">
    <location>
        <begin position="106"/>
        <end position="206"/>
    </location>
</feature>
<dbReference type="Pfam" id="PF03171">
    <property type="entry name" value="2OG-FeII_Oxy"/>
    <property type="match status" value="1"/>
</dbReference>
<reference evidence="7" key="1">
    <citation type="submission" date="2012-05" db="EMBL/GenBank/DDBJ databases">
        <authorList>
            <person name="Krishnakumar V."/>
            <person name="Cheung F."/>
            <person name="Xiao Y."/>
            <person name="Chan A."/>
            <person name="Moskal W.A."/>
            <person name="Town C.D."/>
        </authorList>
    </citation>
    <scope>NUCLEOTIDE SEQUENCE</scope>
</reference>
<dbReference type="InterPro" id="IPR005123">
    <property type="entry name" value="Oxoglu/Fe-dep_dioxygenase_dom"/>
</dbReference>
<proteinExistence type="evidence at transcript level"/>
<organism evidence="7">
    <name type="scientific">Lotus japonicus</name>
    <name type="common">Lotus corniculatus var. japonicus</name>
    <dbReference type="NCBI Taxonomy" id="34305"/>
    <lineage>
        <taxon>Eukaryota</taxon>
        <taxon>Viridiplantae</taxon>
        <taxon>Streptophyta</taxon>
        <taxon>Embryophyta</taxon>
        <taxon>Tracheophyta</taxon>
        <taxon>Spermatophyta</taxon>
        <taxon>Magnoliopsida</taxon>
        <taxon>eudicotyledons</taxon>
        <taxon>Gunneridae</taxon>
        <taxon>Pentapetalae</taxon>
        <taxon>rosids</taxon>
        <taxon>fabids</taxon>
        <taxon>Fabales</taxon>
        <taxon>Fabaceae</taxon>
        <taxon>Papilionoideae</taxon>
        <taxon>50 kb inversion clade</taxon>
        <taxon>NPAAA clade</taxon>
        <taxon>Hologalegina</taxon>
        <taxon>robinioid clade</taxon>
        <taxon>Loteae</taxon>
        <taxon>Lotus</taxon>
    </lineage>
</organism>
<dbReference type="AlphaFoldDB" id="I3SM75"/>
<dbReference type="GO" id="GO:0016491">
    <property type="term" value="F:oxidoreductase activity"/>
    <property type="evidence" value="ECO:0007669"/>
    <property type="project" value="UniProtKB-KW"/>
</dbReference>